<dbReference type="AlphaFoldDB" id="A0A4Q9FR63"/>
<keyword evidence="1" id="KW-1133">Transmembrane helix</keyword>
<dbReference type="OrthoDB" id="9798708at2"/>
<comment type="caution">
    <text evidence="2">The sequence shown here is derived from an EMBL/GenBank/DDBJ whole genome shotgun (WGS) entry which is preliminary data.</text>
</comment>
<sequence length="54" mass="6101">MGATIYLGNVLGKWLDGKYATTFWESIITLFSIFVAIYLVISQVLKLSKDNKDD</sequence>
<protein>
    <submittedName>
        <fullName evidence="2">AtpZ/AtpI family protein</fullName>
    </submittedName>
</protein>
<name>A0A4Q9FR63_9FLAO</name>
<feature type="transmembrane region" description="Helical" evidence="1">
    <location>
        <begin position="23"/>
        <end position="41"/>
    </location>
</feature>
<keyword evidence="1" id="KW-0812">Transmembrane</keyword>
<organism evidence="2 3">
    <name type="scientific">Hyunsoonleella pacifica</name>
    <dbReference type="NCBI Taxonomy" id="1080224"/>
    <lineage>
        <taxon>Bacteria</taxon>
        <taxon>Pseudomonadati</taxon>
        <taxon>Bacteroidota</taxon>
        <taxon>Flavobacteriia</taxon>
        <taxon>Flavobacteriales</taxon>
        <taxon>Flavobacteriaceae</taxon>
    </lineage>
</organism>
<dbReference type="Pfam" id="PF09527">
    <property type="entry name" value="ATPase_gene1"/>
    <property type="match status" value="1"/>
</dbReference>
<dbReference type="InterPro" id="IPR032820">
    <property type="entry name" value="ATPase_put"/>
</dbReference>
<gene>
    <name evidence="2" type="ORF">EYD46_09025</name>
</gene>
<dbReference type="EMBL" id="SIRS01000003">
    <property type="protein sequence ID" value="TBN16761.1"/>
    <property type="molecule type" value="Genomic_DNA"/>
</dbReference>
<keyword evidence="1" id="KW-0472">Membrane</keyword>
<accession>A0A4Q9FR63</accession>
<proteinExistence type="predicted"/>
<evidence type="ECO:0000256" key="1">
    <source>
        <dbReference type="SAM" id="Phobius"/>
    </source>
</evidence>
<reference evidence="2 3" key="1">
    <citation type="journal article" date="2015" name="Int. J. Syst. Evol. Microbiol.">
        <title>Hyunsoonleella pacifica sp. nov., isolated from seawater of South Pacific Gyre.</title>
        <authorList>
            <person name="Gao X."/>
            <person name="Zhang Z."/>
            <person name="Dai X."/>
            <person name="Zhang X.H."/>
        </authorList>
    </citation>
    <scope>NUCLEOTIDE SEQUENCE [LARGE SCALE GENOMIC DNA]</scope>
    <source>
        <strain evidence="2 3">SW033</strain>
    </source>
</reference>
<evidence type="ECO:0000313" key="3">
    <source>
        <dbReference type="Proteomes" id="UP000292372"/>
    </source>
</evidence>
<keyword evidence="3" id="KW-1185">Reference proteome</keyword>
<evidence type="ECO:0000313" key="2">
    <source>
        <dbReference type="EMBL" id="TBN16761.1"/>
    </source>
</evidence>
<dbReference type="Proteomes" id="UP000292372">
    <property type="component" value="Unassembled WGS sequence"/>
</dbReference>